<dbReference type="AlphaFoldDB" id="A0A0B0PD48"/>
<proteinExistence type="predicted"/>
<evidence type="ECO:0000256" key="1">
    <source>
        <dbReference type="SAM" id="MobiDB-lite"/>
    </source>
</evidence>
<keyword evidence="3" id="KW-1185">Reference proteome</keyword>
<dbReference type="EMBL" id="KN421495">
    <property type="protein sequence ID" value="KHG22359.1"/>
    <property type="molecule type" value="Genomic_DNA"/>
</dbReference>
<organism evidence="2 3">
    <name type="scientific">Gossypium arboreum</name>
    <name type="common">Tree cotton</name>
    <name type="synonym">Gossypium nanking</name>
    <dbReference type="NCBI Taxonomy" id="29729"/>
    <lineage>
        <taxon>Eukaryota</taxon>
        <taxon>Viridiplantae</taxon>
        <taxon>Streptophyta</taxon>
        <taxon>Embryophyta</taxon>
        <taxon>Tracheophyta</taxon>
        <taxon>Spermatophyta</taxon>
        <taxon>Magnoliopsida</taxon>
        <taxon>eudicotyledons</taxon>
        <taxon>Gunneridae</taxon>
        <taxon>Pentapetalae</taxon>
        <taxon>rosids</taxon>
        <taxon>malvids</taxon>
        <taxon>Malvales</taxon>
        <taxon>Malvaceae</taxon>
        <taxon>Malvoideae</taxon>
        <taxon>Gossypium</taxon>
    </lineage>
</organism>
<protein>
    <submittedName>
        <fullName evidence="2">Uncharacterized protein</fullName>
    </submittedName>
</protein>
<feature type="compositionally biased region" description="Polar residues" evidence="1">
    <location>
        <begin position="34"/>
        <end position="48"/>
    </location>
</feature>
<feature type="compositionally biased region" description="Polar residues" evidence="1">
    <location>
        <begin position="7"/>
        <end position="21"/>
    </location>
</feature>
<sequence>MFIFKQSIHSQGPLSPNTSDPLHTHPNRPVTAYRSPNLNQTQIAEAQN</sequence>
<accession>A0A0B0PD48</accession>
<name>A0A0B0PD48_GOSAR</name>
<dbReference type="Proteomes" id="UP000032142">
    <property type="component" value="Unassembled WGS sequence"/>
</dbReference>
<evidence type="ECO:0000313" key="2">
    <source>
        <dbReference type="EMBL" id="KHG22359.1"/>
    </source>
</evidence>
<evidence type="ECO:0000313" key="3">
    <source>
        <dbReference type="Proteomes" id="UP000032142"/>
    </source>
</evidence>
<feature type="region of interest" description="Disordered" evidence="1">
    <location>
        <begin position="1"/>
        <end position="48"/>
    </location>
</feature>
<gene>
    <name evidence="2" type="ORF">F383_28387</name>
</gene>
<reference evidence="3" key="1">
    <citation type="submission" date="2014-09" db="EMBL/GenBank/DDBJ databases">
        <authorList>
            <person name="Mudge J."/>
            <person name="Ramaraj T."/>
            <person name="Lindquist I.E."/>
            <person name="Bharti A.K."/>
            <person name="Sundararajan A."/>
            <person name="Cameron C.T."/>
            <person name="Woodward J.E."/>
            <person name="May G.D."/>
            <person name="Brubaker C."/>
            <person name="Broadhvest J."/>
            <person name="Wilkins T.A."/>
        </authorList>
    </citation>
    <scope>NUCLEOTIDE SEQUENCE</scope>
    <source>
        <strain evidence="3">cv. AKA8401</strain>
    </source>
</reference>